<dbReference type="Proteomes" id="UP001165541">
    <property type="component" value="Unassembled WGS sequence"/>
</dbReference>
<evidence type="ECO:0000313" key="2">
    <source>
        <dbReference type="Proteomes" id="UP001165541"/>
    </source>
</evidence>
<dbReference type="PANTHER" id="PTHR30164:SF2">
    <property type="entry name" value="PROTEIN MTFA"/>
    <property type="match status" value="1"/>
</dbReference>
<dbReference type="CDD" id="cd20169">
    <property type="entry name" value="Peptidase_M90_mtfA"/>
    <property type="match status" value="1"/>
</dbReference>
<dbReference type="Pfam" id="PF06167">
    <property type="entry name" value="Peptidase_M90"/>
    <property type="match status" value="1"/>
</dbReference>
<dbReference type="InterPro" id="IPR042252">
    <property type="entry name" value="MtfA_N"/>
</dbReference>
<protein>
    <submittedName>
        <fullName evidence="1">Zinc-dependent peptidase</fullName>
    </submittedName>
</protein>
<organism evidence="1 2">
    <name type="scientific">Caldimonas mangrovi</name>
    <dbReference type="NCBI Taxonomy" id="2944811"/>
    <lineage>
        <taxon>Bacteria</taxon>
        <taxon>Pseudomonadati</taxon>
        <taxon>Pseudomonadota</taxon>
        <taxon>Betaproteobacteria</taxon>
        <taxon>Burkholderiales</taxon>
        <taxon>Sphaerotilaceae</taxon>
        <taxon>Caldimonas</taxon>
    </lineage>
</organism>
<name>A0ABT0YNZ3_9BURK</name>
<accession>A0ABT0YNZ3</accession>
<evidence type="ECO:0000313" key="1">
    <source>
        <dbReference type="EMBL" id="MCM5679876.1"/>
    </source>
</evidence>
<dbReference type="Gene3D" id="1.10.472.150">
    <property type="entry name" value="Glucose-regulated metallo-peptidase M90, N-terminal domain"/>
    <property type="match status" value="1"/>
</dbReference>
<gene>
    <name evidence="1" type="ORF">M8A51_10060</name>
</gene>
<dbReference type="InterPro" id="IPR010384">
    <property type="entry name" value="MtfA_fam"/>
</dbReference>
<dbReference type="RefSeq" id="WP_251778080.1">
    <property type="nucleotide sequence ID" value="NZ_JAMKFE010000005.1"/>
</dbReference>
<dbReference type="InterPro" id="IPR024079">
    <property type="entry name" value="MetalloPept_cat_dom_sf"/>
</dbReference>
<dbReference type="SUPFAM" id="SSF55486">
    <property type="entry name" value="Metalloproteases ('zincins'), catalytic domain"/>
    <property type="match status" value="1"/>
</dbReference>
<proteinExistence type="predicted"/>
<dbReference type="Gene3D" id="3.40.390.10">
    <property type="entry name" value="Collagenase (Catalytic Domain)"/>
    <property type="match status" value="1"/>
</dbReference>
<dbReference type="EMBL" id="JAMKFE010000005">
    <property type="protein sequence ID" value="MCM5679876.1"/>
    <property type="molecule type" value="Genomic_DNA"/>
</dbReference>
<comment type="caution">
    <text evidence="1">The sequence shown here is derived from an EMBL/GenBank/DDBJ whole genome shotgun (WGS) entry which is preliminary data.</text>
</comment>
<reference evidence="1" key="1">
    <citation type="submission" date="2022-05" db="EMBL/GenBank/DDBJ databases">
        <title>Schlegelella sp. nov., isolated from mangrove soil.</title>
        <authorList>
            <person name="Liu Y."/>
            <person name="Ge X."/>
            <person name="Liu W."/>
        </authorList>
    </citation>
    <scope>NUCLEOTIDE SEQUENCE</scope>
    <source>
        <strain evidence="1">S2-27</strain>
    </source>
</reference>
<dbReference type="PANTHER" id="PTHR30164">
    <property type="entry name" value="MTFA PEPTIDASE"/>
    <property type="match status" value="1"/>
</dbReference>
<sequence>MWSQWLSRWRSAREAQLLRKHEIPGDLWALVMASYPFLAYRSTADQAELRRMATLFLRRKEFTGAGGFAITDEVAVAVAAQACLPVLQLGLALYDGFVGIVLHGDQVVARREVMDEAGVVHRYDEVLAGEAMEGGPVTLSWHDVQHAGESAELGYNVVIHEFVHKLDMLDGEPDGIPPLPDRARREAWITTLDAEYERFCSAVDAGVDTFLDPYGAQAVDEFFAVSAEAFFVAPQDFKREHPRLHALFCGYFRQDPAAFVVKQA</sequence>
<keyword evidence="2" id="KW-1185">Reference proteome</keyword>